<evidence type="ECO:0000313" key="2">
    <source>
        <dbReference type="Proteomes" id="UP001596074"/>
    </source>
</evidence>
<proteinExistence type="predicted"/>
<dbReference type="EMBL" id="JBHSON010000060">
    <property type="protein sequence ID" value="MFC5750918.1"/>
    <property type="molecule type" value="Genomic_DNA"/>
</dbReference>
<name>A0ABW1A8M7_9ACTN</name>
<evidence type="ECO:0000313" key="1">
    <source>
        <dbReference type="EMBL" id="MFC5750918.1"/>
    </source>
</evidence>
<gene>
    <name evidence="1" type="ORF">ACFPZN_35325</name>
</gene>
<sequence length="370" mass="40529">MSAEAFLRERMLEAAAAAYPERPPVIVREWTDPVLLHGPEPVGHRALFLVATGADDRPAEPVVDAALNAFEAAGWPGHHWKAHPGEIRASATGDDFSVMVYAGQGAGMVTFTGWTPVVFTERDLRQPHFTASTVGGVGVVCEYCHGWTVCLECEGTARSRSRRGYGRCECAAANAGPGTCLECAGKGYRGPEDMAWKRKRYGLADPAETIDAFRQPPVEHGHDSNISALTEAAHRTCPCGEFRWWWRNIVTEADDHLVSQYLGTCQGCAAQRVHAFALPGRRLPALVPPATAPPCPQCAGTPIPLVGGLHFPGTPMMRAEEQGLVARLRTSSEVRPNDPNWRCTSCAHEWRDTDKRRREKFMRALHDDLS</sequence>
<comment type="caution">
    <text evidence="1">The sequence shown here is derived from an EMBL/GenBank/DDBJ whole genome shotgun (WGS) entry which is preliminary data.</text>
</comment>
<organism evidence="1 2">
    <name type="scientific">Actinomadura rugatobispora</name>
    <dbReference type="NCBI Taxonomy" id="1994"/>
    <lineage>
        <taxon>Bacteria</taxon>
        <taxon>Bacillati</taxon>
        <taxon>Actinomycetota</taxon>
        <taxon>Actinomycetes</taxon>
        <taxon>Streptosporangiales</taxon>
        <taxon>Thermomonosporaceae</taxon>
        <taxon>Actinomadura</taxon>
    </lineage>
</organism>
<reference evidence="2" key="1">
    <citation type="journal article" date="2019" name="Int. J. Syst. Evol. Microbiol.">
        <title>The Global Catalogue of Microorganisms (GCM) 10K type strain sequencing project: providing services to taxonomists for standard genome sequencing and annotation.</title>
        <authorList>
            <consortium name="The Broad Institute Genomics Platform"/>
            <consortium name="The Broad Institute Genome Sequencing Center for Infectious Disease"/>
            <person name="Wu L."/>
            <person name="Ma J."/>
        </authorList>
    </citation>
    <scope>NUCLEOTIDE SEQUENCE [LARGE SCALE GENOMIC DNA]</scope>
    <source>
        <strain evidence="2">KCTC 42087</strain>
    </source>
</reference>
<dbReference type="RefSeq" id="WP_378286768.1">
    <property type="nucleotide sequence ID" value="NZ_JBHSON010000060.1"/>
</dbReference>
<protein>
    <submittedName>
        <fullName evidence="1">Uncharacterized protein</fullName>
    </submittedName>
</protein>
<accession>A0ABW1A8M7</accession>
<dbReference type="Proteomes" id="UP001596074">
    <property type="component" value="Unassembled WGS sequence"/>
</dbReference>
<keyword evidence="2" id="KW-1185">Reference proteome</keyword>